<accession>A0A6J5NTS1</accession>
<evidence type="ECO:0000313" key="1">
    <source>
        <dbReference type="EMBL" id="CAB4162323.1"/>
    </source>
</evidence>
<reference evidence="1" key="1">
    <citation type="submission" date="2020-04" db="EMBL/GenBank/DDBJ databases">
        <authorList>
            <person name="Chiriac C."/>
            <person name="Salcher M."/>
            <person name="Ghai R."/>
            <person name="Kavagutti S V."/>
        </authorList>
    </citation>
    <scope>NUCLEOTIDE SEQUENCE</scope>
</reference>
<name>A0A6J5NTS1_9CAUD</name>
<sequence length="174" mass="19859">MKFNGNTLSTRNHKEVRFRRGDEVITLIVSAVPRRFWDDMRKKGAYKTVTVPEKAIELRKNIYEKDANGRVIFKPDYEDAKYLEESRKNNSRFGALRIWYGLRLDKSVEWNTVKPEDTAPPEAWAAFADSLAAEVTDPDTGFEDGEITQIGDAIDACDLFDAAATTEEKSLENF</sequence>
<protein>
    <submittedName>
        <fullName evidence="1">Uncharacterized protein</fullName>
    </submittedName>
</protein>
<proteinExistence type="predicted"/>
<organism evidence="1">
    <name type="scientific">uncultured Caudovirales phage</name>
    <dbReference type="NCBI Taxonomy" id="2100421"/>
    <lineage>
        <taxon>Viruses</taxon>
        <taxon>Duplodnaviria</taxon>
        <taxon>Heunggongvirae</taxon>
        <taxon>Uroviricota</taxon>
        <taxon>Caudoviricetes</taxon>
        <taxon>Peduoviridae</taxon>
        <taxon>Maltschvirus</taxon>
        <taxon>Maltschvirus maltsch</taxon>
    </lineage>
</organism>
<gene>
    <name evidence="1" type="ORF">UFOVP785_28</name>
</gene>
<dbReference type="EMBL" id="LR796736">
    <property type="protein sequence ID" value="CAB4162323.1"/>
    <property type="molecule type" value="Genomic_DNA"/>
</dbReference>